<dbReference type="Pfam" id="PF00011">
    <property type="entry name" value="HSP20"/>
    <property type="match status" value="1"/>
</dbReference>
<dbReference type="PANTHER" id="PTHR11527">
    <property type="entry name" value="HEAT-SHOCK PROTEIN 20 FAMILY MEMBER"/>
    <property type="match status" value="1"/>
</dbReference>
<evidence type="ECO:0000256" key="2">
    <source>
        <dbReference type="RuleBase" id="RU003616"/>
    </source>
</evidence>
<reference evidence="4" key="3">
    <citation type="journal article" date="2019" name="BMC Res. Notes">
        <title>Complete genome sequence of the Sulfodiicoccus acidiphilus strain HS-1T, the first crenarchaeon that lacks polB3, isolated from an acidic hot spring in Ohwaku-dani, Hakone, Japan.</title>
        <authorList>
            <person name="Sakai H.D."/>
            <person name="Kurosawa N."/>
        </authorList>
    </citation>
    <scope>NUCLEOTIDE SEQUENCE</scope>
    <source>
        <strain evidence="4">HS-1</strain>
    </source>
</reference>
<reference evidence="6" key="2">
    <citation type="submission" date="2018-04" db="EMBL/GenBank/DDBJ databases">
        <title>Complete genome sequence of Sulfodiicoccus acidiphilus strain HS-1.</title>
        <authorList>
            <person name="Sakai H.D."/>
            <person name="Kurosawa N."/>
        </authorList>
    </citation>
    <scope>NUCLEOTIDE SEQUENCE [LARGE SCALE GENOMIC DNA]</scope>
    <source>
        <strain evidence="6">HS-1</strain>
    </source>
</reference>
<dbReference type="Proteomes" id="UP000616143">
    <property type="component" value="Unassembled WGS sequence"/>
</dbReference>
<dbReference type="InterPro" id="IPR002068">
    <property type="entry name" value="A-crystallin/Hsp20_dom"/>
</dbReference>
<organism evidence="4 6">
    <name type="scientific">Sulfodiicoccus acidiphilus</name>
    <dbReference type="NCBI Taxonomy" id="1670455"/>
    <lineage>
        <taxon>Archaea</taxon>
        <taxon>Thermoproteota</taxon>
        <taxon>Thermoprotei</taxon>
        <taxon>Sulfolobales</taxon>
        <taxon>Sulfolobaceae</taxon>
        <taxon>Sulfodiicoccus</taxon>
    </lineage>
</organism>
<feature type="domain" description="SHSP" evidence="3">
    <location>
        <begin position="22"/>
        <end position="127"/>
    </location>
</feature>
<evidence type="ECO:0000259" key="3">
    <source>
        <dbReference type="PROSITE" id="PS01031"/>
    </source>
</evidence>
<gene>
    <name evidence="5" type="ORF">GCM10007116_12020</name>
    <name evidence="4" type="ORF">HS1genome_2275</name>
</gene>
<dbReference type="Gene3D" id="2.60.40.790">
    <property type="match status" value="1"/>
</dbReference>
<name>A0A348B6T4_9CREN</name>
<dbReference type="EMBL" id="AP018553">
    <property type="protein sequence ID" value="BBD73886.1"/>
    <property type="molecule type" value="Genomic_DNA"/>
</dbReference>
<sequence length="127" mass="14345">MVSIVDLVKKELAKQVSDLTREFYEEVYPPVDLYEEGGYLTVKADLAGFKKEDINVRVVGQDTLVISASRESKKQGVEYLTQRPRKVERHVKLPVKVAKDAEVIGRYEDGVLTLRIPVEGAVKVKIE</sequence>
<evidence type="ECO:0000313" key="5">
    <source>
        <dbReference type="EMBL" id="GGT96096.1"/>
    </source>
</evidence>
<dbReference type="InterPro" id="IPR031107">
    <property type="entry name" value="Small_HSP"/>
</dbReference>
<accession>A0A348B6T4</accession>
<dbReference type="KEGG" id="sacd:HS1genome_2275"/>
<evidence type="ECO:0000313" key="6">
    <source>
        <dbReference type="Proteomes" id="UP000276741"/>
    </source>
</evidence>
<reference evidence="5" key="1">
    <citation type="journal article" date="2014" name="Int. J. Syst. Evol. Microbiol.">
        <title>Complete genome sequence of Corynebacterium casei LMG S-19264T (=DSM 44701T), isolated from a smear-ripened cheese.</title>
        <authorList>
            <consortium name="US DOE Joint Genome Institute (JGI-PGF)"/>
            <person name="Walter F."/>
            <person name="Albersmeier A."/>
            <person name="Kalinowski J."/>
            <person name="Ruckert C."/>
        </authorList>
    </citation>
    <scope>NUCLEOTIDE SEQUENCE</scope>
    <source>
        <strain evidence="5">JCM 31740</strain>
    </source>
</reference>
<reference evidence="5" key="4">
    <citation type="submission" date="2020-09" db="EMBL/GenBank/DDBJ databases">
        <authorList>
            <person name="Sun Q."/>
            <person name="Ohkuma M."/>
        </authorList>
    </citation>
    <scope>NUCLEOTIDE SEQUENCE</scope>
    <source>
        <strain evidence="5">JCM 31740</strain>
    </source>
</reference>
<dbReference type="PROSITE" id="PS01031">
    <property type="entry name" value="SHSP"/>
    <property type="match status" value="1"/>
</dbReference>
<protein>
    <submittedName>
        <fullName evidence="4">Heat-shock protein Hsp20</fullName>
    </submittedName>
</protein>
<dbReference type="InterPro" id="IPR008978">
    <property type="entry name" value="HSP20-like_chaperone"/>
</dbReference>
<dbReference type="EMBL" id="BMQS01000010">
    <property type="protein sequence ID" value="GGT96096.1"/>
    <property type="molecule type" value="Genomic_DNA"/>
</dbReference>
<dbReference type="CDD" id="cd06464">
    <property type="entry name" value="ACD_sHsps-like"/>
    <property type="match status" value="1"/>
</dbReference>
<keyword evidence="6" id="KW-1185">Reference proteome</keyword>
<evidence type="ECO:0000256" key="1">
    <source>
        <dbReference type="PROSITE-ProRule" id="PRU00285"/>
    </source>
</evidence>
<dbReference type="NCBIfam" id="NF041799">
    <property type="entry name" value="Hsp14"/>
    <property type="match status" value="1"/>
</dbReference>
<comment type="similarity">
    <text evidence="1 2">Belongs to the small heat shock protein (HSP20) family.</text>
</comment>
<dbReference type="SUPFAM" id="SSF49764">
    <property type="entry name" value="HSP20-like chaperones"/>
    <property type="match status" value="1"/>
</dbReference>
<evidence type="ECO:0000313" key="4">
    <source>
        <dbReference type="EMBL" id="BBD73886.1"/>
    </source>
</evidence>
<proteinExistence type="inferred from homology"/>
<dbReference type="AlphaFoldDB" id="A0A348B6T4"/>
<dbReference type="Proteomes" id="UP000276741">
    <property type="component" value="Chromosome"/>
</dbReference>